<gene>
    <name evidence="1" type="ORF">TCNE_LOCUS2230</name>
</gene>
<organism evidence="2 3">
    <name type="scientific">Toxocara canis</name>
    <name type="common">Canine roundworm</name>
    <dbReference type="NCBI Taxonomy" id="6265"/>
    <lineage>
        <taxon>Eukaryota</taxon>
        <taxon>Metazoa</taxon>
        <taxon>Ecdysozoa</taxon>
        <taxon>Nematoda</taxon>
        <taxon>Chromadorea</taxon>
        <taxon>Rhabditida</taxon>
        <taxon>Spirurina</taxon>
        <taxon>Ascaridomorpha</taxon>
        <taxon>Ascaridoidea</taxon>
        <taxon>Toxocaridae</taxon>
        <taxon>Toxocara</taxon>
    </lineage>
</organism>
<dbReference type="InterPro" id="IPR008569">
    <property type="entry name" value="DUF851"/>
</dbReference>
<name>A0A183U160_TOXCA</name>
<dbReference type="AlphaFoldDB" id="A0A183U160"/>
<dbReference type="WBParaSite" id="TCNE_0000223001-mRNA-1">
    <property type="protein sequence ID" value="TCNE_0000223001-mRNA-1"/>
    <property type="gene ID" value="TCNE_0000223001"/>
</dbReference>
<reference evidence="3" key="1">
    <citation type="submission" date="2016-06" db="UniProtKB">
        <authorList>
            <consortium name="WormBaseParasite"/>
        </authorList>
    </citation>
    <scope>IDENTIFICATION</scope>
</reference>
<keyword evidence="2" id="KW-1185">Reference proteome</keyword>
<dbReference type="Pfam" id="PF05867">
    <property type="entry name" value="DUF851"/>
    <property type="match status" value="1"/>
</dbReference>
<sequence>MMDGLVDIGNDGEASKQSLVRENYRKVKNKDNDGHLLDELGIPFWSSRNKYAKEEDDEDEDTDDELPMNADLLLEVRSGKRKLVGMPEMTLLMDPYESLERLKSRDGIFFTKEVVFSNTVRTMVNINDEVGDNEKSKKVRSGRKVELTHAIERLYNFTP</sequence>
<evidence type="ECO:0000313" key="2">
    <source>
        <dbReference type="Proteomes" id="UP000050794"/>
    </source>
</evidence>
<reference evidence="1 2" key="2">
    <citation type="submission" date="2018-11" db="EMBL/GenBank/DDBJ databases">
        <authorList>
            <consortium name="Pathogen Informatics"/>
        </authorList>
    </citation>
    <scope>NUCLEOTIDE SEQUENCE [LARGE SCALE GENOMIC DNA]</scope>
</reference>
<proteinExistence type="predicted"/>
<protein>
    <submittedName>
        <fullName evidence="3">Bromo domain-containing protein</fullName>
    </submittedName>
</protein>
<dbReference type="EMBL" id="UYWY01002116">
    <property type="protein sequence ID" value="VDM27716.1"/>
    <property type="molecule type" value="Genomic_DNA"/>
</dbReference>
<evidence type="ECO:0000313" key="1">
    <source>
        <dbReference type="EMBL" id="VDM27716.1"/>
    </source>
</evidence>
<evidence type="ECO:0000313" key="3">
    <source>
        <dbReference type="WBParaSite" id="TCNE_0000223001-mRNA-1"/>
    </source>
</evidence>
<accession>A0A183U160</accession>
<dbReference type="Proteomes" id="UP000050794">
    <property type="component" value="Unassembled WGS sequence"/>
</dbReference>